<evidence type="ECO:0000259" key="1">
    <source>
        <dbReference type="PROSITE" id="PS50911"/>
    </source>
</evidence>
<dbReference type="AlphaFoldDB" id="A0A0F9R1A9"/>
<name>A0A0F9R1A9_9ZZZZ</name>
<comment type="caution">
    <text evidence="2">The sequence shown here is derived from an EMBL/GenBank/DDBJ whole genome shotgun (WGS) entry which is preliminary data.</text>
</comment>
<protein>
    <recommendedName>
        <fullName evidence="1">Peptidase C51 domain-containing protein</fullName>
    </recommendedName>
</protein>
<proteinExistence type="predicted"/>
<dbReference type="InterPro" id="IPR038765">
    <property type="entry name" value="Papain-like_cys_pep_sf"/>
</dbReference>
<feature type="domain" description="Peptidase C51" evidence="1">
    <location>
        <begin position="40"/>
        <end position="160"/>
    </location>
</feature>
<reference evidence="2" key="1">
    <citation type="journal article" date="2015" name="Nature">
        <title>Complex archaea that bridge the gap between prokaryotes and eukaryotes.</title>
        <authorList>
            <person name="Spang A."/>
            <person name="Saw J.H."/>
            <person name="Jorgensen S.L."/>
            <person name="Zaremba-Niedzwiedzka K."/>
            <person name="Martijn J."/>
            <person name="Lind A.E."/>
            <person name="van Eijk R."/>
            <person name="Schleper C."/>
            <person name="Guy L."/>
            <person name="Ettema T.J."/>
        </authorList>
    </citation>
    <scope>NUCLEOTIDE SEQUENCE</scope>
</reference>
<evidence type="ECO:0000313" key="2">
    <source>
        <dbReference type="EMBL" id="KKN50385.1"/>
    </source>
</evidence>
<dbReference type="Gene3D" id="3.90.1720.10">
    <property type="entry name" value="endopeptidase domain like (from Nostoc punctiforme)"/>
    <property type="match status" value="1"/>
</dbReference>
<dbReference type="EMBL" id="LAZR01001116">
    <property type="protein sequence ID" value="KKN50385.1"/>
    <property type="molecule type" value="Genomic_DNA"/>
</dbReference>
<sequence>MSVKRQWTTKIGTPLLFAALLLSAACTQAPTEIQTISSAGINPDLKALAIREVRKLQSNGQRVWCVPFARNASGVNIRGNANTWWGKAEGSYARGKKPVSGAVMAFTATSSNPMGHIAVVSEVVSPREIRVDHANWKRDKISLKMSVIDVSDANNWSKVRLESQEDSYGRVYPVTGFIYPDPADNWQDKTLNAPVFAFAAAPQPVN</sequence>
<dbReference type="PROSITE" id="PS50911">
    <property type="entry name" value="CHAP"/>
    <property type="match status" value="1"/>
</dbReference>
<dbReference type="Pfam" id="PF05257">
    <property type="entry name" value="CHAP"/>
    <property type="match status" value="1"/>
</dbReference>
<organism evidence="2">
    <name type="scientific">marine sediment metagenome</name>
    <dbReference type="NCBI Taxonomy" id="412755"/>
    <lineage>
        <taxon>unclassified sequences</taxon>
        <taxon>metagenomes</taxon>
        <taxon>ecological metagenomes</taxon>
    </lineage>
</organism>
<dbReference type="InterPro" id="IPR007921">
    <property type="entry name" value="CHAP_dom"/>
</dbReference>
<gene>
    <name evidence="2" type="ORF">LCGC14_0633400</name>
</gene>
<dbReference type="SUPFAM" id="SSF54001">
    <property type="entry name" value="Cysteine proteinases"/>
    <property type="match status" value="1"/>
</dbReference>
<dbReference type="PROSITE" id="PS51257">
    <property type="entry name" value="PROKAR_LIPOPROTEIN"/>
    <property type="match status" value="1"/>
</dbReference>
<accession>A0A0F9R1A9</accession>